<dbReference type="FunFam" id="3.30.420.610:FF:000001">
    <property type="entry name" value="Meiosis regulator and mRNA stability factor 1"/>
    <property type="match status" value="2"/>
</dbReference>
<evidence type="ECO:0000313" key="13">
    <source>
        <dbReference type="Proteomes" id="UP000002852"/>
    </source>
</evidence>
<dbReference type="InterPro" id="IPR045602">
    <property type="entry name" value="MARF1_LOTUS"/>
</dbReference>
<dbReference type="GO" id="GO:0003723">
    <property type="term" value="F:RNA binding"/>
    <property type="evidence" value="ECO:0007669"/>
    <property type="project" value="UniProtKB-KW"/>
</dbReference>
<dbReference type="InterPro" id="IPR021139">
    <property type="entry name" value="NYN"/>
</dbReference>
<dbReference type="CDD" id="cd10910">
    <property type="entry name" value="PIN_limkain_b1_N_like"/>
    <property type="match status" value="1"/>
</dbReference>
<accession>A0A3B5QX21</accession>
<dbReference type="PANTHER" id="PTHR14379">
    <property type="entry name" value="LIMKAIN B LKAP"/>
    <property type="match status" value="1"/>
</dbReference>
<keyword evidence="4" id="KW-0221">Differentiation</keyword>
<dbReference type="GO" id="GO:0010468">
    <property type="term" value="P:regulation of gene expression"/>
    <property type="evidence" value="ECO:0007669"/>
    <property type="project" value="InterPro"/>
</dbReference>
<feature type="domain" description="HTH OST-type" evidence="11">
    <location>
        <begin position="1048"/>
        <end position="1123"/>
    </location>
</feature>
<protein>
    <recommendedName>
        <fullName evidence="2">Meiosis regulator and mRNA stability factor 1</fullName>
    </recommendedName>
    <alternativeName>
        <fullName evidence="9">Limkain-b1</fullName>
    </alternativeName>
</protein>
<dbReference type="GO" id="GO:1905762">
    <property type="term" value="F:CCR4-NOT complex binding"/>
    <property type="evidence" value="ECO:0007669"/>
    <property type="project" value="TreeGrafter"/>
</dbReference>
<feature type="compositionally biased region" description="Basic and acidic residues" evidence="10">
    <location>
        <begin position="552"/>
        <end position="563"/>
    </location>
</feature>
<feature type="compositionally biased region" description="Low complexity" evidence="10">
    <location>
        <begin position="621"/>
        <end position="640"/>
    </location>
</feature>
<comment type="subcellular location">
    <subcellularLocation>
        <location evidence="1">Peroxisome</location>
    </subcellularLocation>
</comment>
<feature type="domain" description="HTH OST-type" evidence="11">
    <location>
        <begin position="972"/>
        <end position="1046"/>
    </location>
</feature>
<evidence type="ECO:0000259" key="11">
    <source>
        <dbReference type="PROSITE" id="PS51644"/>
    </source>
</evidence>
<dbReference type="InterPro" id="IPR000504">
    <property type="entry name" value="RRM_dom"/>
</dbReference>
<feature type="compositionally biased region" description="Polar residues" evidence="10">
    <location>
        <begin position="1475"/>
        <end position="1486"/>
    </location>
</feature>
<evidence type="ECO:0000256" key="9">
    <source>
        <dbReference type="ARBA" id="ARBA00030116"/>
    </source>
</evidence>
<evidence type="ECO:0000256" key="6">
    <source>
        <dbReference type="ARBA" id="ARBA00022943"/>
    </source>
</evidence>
<evidence type="ECO:0000256" key="2">
    <source>
        <dbReference type="ARBA" id="ARBA00022152"/>
    </source>
</evidence>
<dbReference type="Pfam" id="PF19687">
    <property type="entry name" value="MARF1_LOTUS"/>
    <property type="match status" value="1"/>
</dbReference>
<keyword evidence="13" id="KW-1185">Reference proteome</keyword>
<feature type="region of interest" description="Disordered" evidence="10">
    <location>
        <begin position="513"/>
        <end position="599"/>
    </location>
</feature>
<evidence type="ECO:0000256" key="7">
    <source>
        <dbReference type="ARBA" id="ARBA00023140"/>
    </source>
</evidence>
<dbReference type="Pfam" id="PF01936">
    <property type="entry name" value="NYN"/>
    <property type="match status" value="1"/>
</dbReference>
<sequence length="1604" mass="175956">MSPATYGNIKTCFSSNETASLHQKKKDNIYMDNREAVLDLKDVPLPPPPLLPHCPSTSQLSQPFPLAPLPLPPTCLLPSLQLTPDSHQRHPPSKPQQEGASPKVSICTHCDYCSTEDYGLLGGTGFVGGSNPQAAPISSRLEQCSVAPSTYRCNNLSHGGGSQASDPLFTLDCKPQLPSSMATSQSPSFHPYFPCCSGLLPPCSALPLPHSQPSTFPSASPLSSSPPAPVQGSCLVSSGFYTCGVDCSTSTRTRSLRTTLGDLSGSTTITTSTTSAHFCSNPMLQNVKHAVCRNGGHFCQECLLKPKTALTSEPKVWPDVPAPLTASIPVPICNGCGTSSDGLMHMPPLNHGMIGYKYGSENSGPENIPPVGVFWDIENCNVPSGRSAEAVVQQIRSRFFQGHREAEFICVCDISKESKAVIQELNNCQVTVAHINATAKNAADDKLRQSLRRFADTHAAPATVILVSSDVNFASELSDLRHRHGFQVILIHGNHTSSTLLQHAHRHVPFQEITADLPQRMPVKSQETNVDAKSRVGLPHLGGGRAASLSPQRKETGALEDQAKTGLSGESKHKKREGSSPRSVTGSPAAQRDQSSDEFKISTPSAFSKLNLNRSFSPLVPSHGSWSSRSGSPCLSSRSSPLLTTAPNAFSEGPSEPFSEGAELQVANLDYRMSRKDLQQILHDAFSRHGQVKAVNLSPHTDYQLKATVQMTFLQQAISAVSGLHRYKIGSKRIQVSLITGGNNKSLSLLSTEIICVLQDAPANCLPLFKLAEIYEKKYLHKLAIGELYKLSDVLSVREQGGSRLVCLLPSIQIRQSPLGSSQSQEGSSSASGSPVVFEELEYHEPVCRQHYAKQDFSEADFDPESYKIPFVMTSLSSLSTEVHSLLQLHDGTLPLLSFPDCYAAAFSPLQVGNENLEDGVPLEHLITCVPSITVVTAQNGFKVIKWVHNKPPGQNSEPWFQRCKSPVGNPQLIQFSREIIDLLKSQPSCLMPISKFIPSYHHHFAKQCRVSDYGFSKLLELLEAVPHVLQIIGMGTKRLLTLTHRAQVKRFTQDLLKLLKFQASKQVALKDFMQAYHWCFSRDWRVTDYGICDLMDLLAEIPDTTITITNQTTDTVISVPKRERTVEEMERTKQFAKEVVDLLRHEPHSRMPFSKFIPTYHHHFGRQCKLSYYGFTKLMELFEAIPDILTILECGEEKVLTLTEVERIKALAAQLVKLLRAQKNFSLSVSQLLIEYSKTFGYGLRLQDYDTATLPALLAKLCHVVKVVDRPDGREVQLINRKSLRLLTTQLLALLMSQENDHMTKGMKVEELSHHYLSVHGAQLNPCEYGFLSLSELLKSLPYLVELYFEESGGNVEDRSSGGGHGVEWVRLTRLYQFACNVRALLHTYHYNQIFLTEFQGAYSKFTGCSLEPRFYGYMSTDDLLSAIPQVVWIKGHGHKRIIVLKNDMKAKPSSSGPSSPQPGESMESPRDSPISSTTSGTQSPGCDADSELLRLASPVDLLCGPVPSCLPSPQLHPDPVLLQQMDLIDFERTPPPQPPTELESVEAAAADGPSDPAEQRGGSDASPSLPEGKNILSTDSPGRRASRSRFKLAANFSFTAGL</sequence>
<dbReference type="PANTHER" id="PTHR14379:SF3">
    <property type="entry name" value="MEIOSIS REGULATOR AND MRNA STABILITY FACTOR 1"/>
    <property type="match status" value="1"/>
</dbReference>
<dbReference type="Ensembl" id="ENSXMAT00000034567.1">
    <property type="protein sequence ID" value="ENSXMAP00000034890.1"/>
    <property type="gene ID" value="ENSXMAG00000005046.2"/>
</dbReference>
<keyword evidence="3" id="KW-0677">Repeat</keyword>
<reference evidence="12" key="4">
    <citation type="submission" date="2025-09" db="UniProtKB">
        <authorList>
            <consortium name="Ensembl"/>
        </authorList>
    </citation>
    <scope>IDENTIFICATION</scope>
    <source>
        <strain evidence="12">JP 163 A</strain>
    </source>
</reference>
<feature type="domain" description="HTH OST-type" evidence="11">
    <location>
        <begin position="1375"/>
        <end position="1449"/>
    </location>
</feature>
<feature type="domain" description="HTH OST-type" evidence="11">
    <location>
        <begin position="1132"/>
        <end position="1207"/>
    </location>
</feature>
<dbReference type="InterPro" id="IPR035979">
    <property type="entry name" value="RBD_domain_sf"/>
</dbReference>
<dbReference type="CDD" id="cd09979">
    <property type="entry name" value="LOTUS_3_Limkain_b1"/>
    <property type="match status" value="1"/>
</dbReference>
<feature type="region of interest" description="Disordered" evidence="10">
    <location>
        <begin position="1448"/>
        <end position="1490"/>
    </location>
</feature>
<evidence type="ECO:0000256" key="8">
    <source>
        <dbReference type="ARBA" id="ARBA00023254"/>
    </source>
</evidence>
<feature type="region of interest" description="Disordered" evidence="10">
    <location>
        <begin position="1532"/>
        <end position="1590"/>
    </location>
</feature>
<reference evidence="13" key="1">
    <citation type="submission" date="2012-01" db="EMBL/GenBank/DDBJ databases">
        <authorList>
            <person name="Walter R."/>
            <person name="Schartl M."/>
            <person name="Warren W."/>
        </authorList>
    </citation>
    <scope>NUCLEOTIDE SEQUENCE [LARGE SCALE GENOMIC DNA]</scope>
    <source>
        <strain evidence="13">JP 163 A</strain>
    </source>
</reference>
<dbReference type="InterPro" id="IPR024768">
    <property type="entry name" value="Marf1"/>
</dbReference>
<dbReference type="InterPro" id="IPR012677">
    <property type="entry name" value="Nucleotide-bd_a/b_plait_sf"/>
</dbReference>
<dbReference type="Proteomes" id="UP000002852">
    <property type="component" value="Unassembled WGS sequence"/>
</dbReference>
<dbReference type="GO" id="GO:0004540">
    <property type="term" value="F:RNA nuclease activity"/>
    <property type="evidence" value="ECO:0007669"/>
    <property type="project" value="InterPro"/>
</dbReference>
<organism evidence="12 13">
    <name type="scientific">Xiphophorus maculatus</name>
    <name type="common">Southern platyfish</name>
    <name type="synonym">Platypoecilus maculatus</name>
    <dbReference type="NCBI Taxonomy" id="8083"/>
    <lineage>
        <taxon>Eukaryota</taxon>
        <taxon>Metazoa</taxon>
        <taxon>Chordata</taxon>
        <taxon>Craniata</taxon>
        <taxon>Vertebrata</taxon>
        <taxon>Euteleostomi</taxon>
        <taxon>Actinopterygii</taxon>
        <taxon>Neopterygii</taxon>
        <taxon>Teleostei</taxon>
        <taxon>Neoteleostei</taxon>
        <taxon>Acanthomorphata</taxon>
        <taxon>Ovalentaria</taxon>
        <taxon>Atherinomorphae</taxon>
        <taxon>Cyprinodontiformes</taxon>
        <taxon>Poeciliidae</taxon>
        <taxon>Poeciliinae</taxon>
        <taxon>Xiphophorus</taxon>
    </lineage>
</organism>
<name>A0A3B5QX21_XIPMA</name>
<keyword evidence="5" id="KW-0694">RNA-binding</keyword>
<feature type="domain" description="HTH OST-type" evidence="11">
    <location>
        <begin position="1284"/>
        <end position="1363"/>
    </location>
</feature>
<dbReference type="InterPro" id="IPR034191">
    <property type="entry name" value="MARF1_RRM2"/>
</dbReference>
<dbReference type="Gene3D" id="3.30.70.330">
    <property type="match status" value="1"/>
</dbReference>
<evidence type="ECO:0000256" key="4">
    <source>
        <dbReference type="ARBA" id="ARBA00022782"/>
    </source>
</evidence>
<feature type="region of interest" description="Disordered" evidence="10">
    <location>
        <begin position="619"/>
        <end position="640"/>
    </location>
</feature>
<evidence type="ECO:0000256" key="1">
    <source>
        <dbReference type="ARBA" id="ARBA00004275"/>
    </source>
</evidence>
<keyword evidence="8" id="KW-0469">Meiosis</keyword>
<feature type="compositionally biased region" description="Low complexity" evidence="10">
    <location>
        <begin position="1454"/>
        <end position="1468"/>
    </location>
</feature>
<dbReference type="InterPro" id="IPR041966">
    <property type="entry name" value="LOTUS-like"/>
</dbReference>
<keyword evidence="6" id="KW-0896">Oogenesis</keyword>
<dbReference type="Pfam" id="PF12872">
    <property type="entry name" value="OST-HTH"/>
    <property type="match status" value="6"/>
</dbReference>
<feature type="domain" description="HTH OST-type" evidence="11">
    <location>
        <begin position="1208"/>
        <end position="1282"/>
    </location>
</feature>
<evidence type="ECO:0000313" key="12">
    <source>
        <dbReference type="Ensembl" id="ENSXMAP00000034890.1"/>
    </source>
</evidence>
<dbReference type="CDD" id="cd12256">
    <property type="entry name" value="RRM2_LKAP"/>
    <property type="match status" value="1"/>
</dbReference>
<feature type="region of interest" description="Disordered" evidence="10">
    <location>
        <begin position="77"/>
        <end position="101"/>
    </location>
</feature>
<reference evidence="12" key="3">
    <citation type="submission" date="2025-08" db="UniProtKB">
        <authorList>
            <consortium name="Ensembl"/>
        </authorList>
    </citation>
    <scope>IDENTIFICATION</scope>
    <source>
        <strain evidence="12">JP 163 A</strain>
    </source>
</reference>
<keyword evidence="7" id="KW-0576">Peroxisome</keyword>
<dbReference type="GO" id="GO:0005777">
    <property type="term" value="C:peroxisome"/>
    <property type="evidence" value="ECO:0007669"/>
    <property type="project" value="UniProtKB-SubCell"/>
</dbReference>
<dbReference type="Gene3D" id="3.40.50.1010">
    <property type="entry name" value="5'-nuclease"/>
    <property type="match status" value="1"/>
</dbReference>
<dbReference type="SUPFAM" id="SSF54928">
    <property type="entry name" value="RNA-binding domain, RBD"/>
    <property type="match status" value="1"/>
</dbReference>
<proteinExistence type="predicted"/>
<dbReference type="GO" id="GO:0048477">
    <property type="term" value="P:oogenesis"/>
    <property type="evidence" value="ECO:0007669"/>
    <property type="project" value="UniProtKB-KW"/>
</dbReference>
<dbReference type="CDD" id="cd09981">
    <property type="entry name" value="LOTUS_5_Limkain_b1"/>
    <property type="match status" value="1"/>
</dbReference>
<evidence type="ECO:0000256" key="3">
    <source>
        <dbReference type="ARBA" id="ARBA00022737"/>
    </source>
</evidence>
<dbReference type="PROSITE" id="PS51644">
    <property type="entry name" value="HTH_OST"/>
    <property type="match status" value="6"/>
</dbReference>
<dbReference type="GO" id="GO:0051321">
    <property type="term" value="P:meiotic cell cycle"/>
    <property type="evidence" value="ECO:0007669"/>
    <property type="project" value="UniProtKB-KW"/>
</dbReference>
<reference evidence="13" key="2">
    <citation type="journal article" date="2013" name="Nat. Genet.">
        <title>The genome of the platyfish, Xiphophorus maculatus, provides insights into evolutionary adaptation and several complex traits.</title>
        <authorList>
            <person name="Schartl M."/>
            <person name="Walter R.B."/>
            <person name="Shen Y."/>
            <person name="Garcia T."/>
            <person name="Catchen J."/>
            <person name="Amores A."/>
            <person name="Braasch I."/>
            <person name="Chalopin D."/>
            <person name="Volff J.N."/>
            <person name="Lesch K.P."/>
            <person name="Bisazza A."/>
            <person name="Minx P."/>
            <person name="Hillier L."/>
            <person name="Wilson R.K."/>
            <person name="Fuerstenberg S."/>
            <person name="Boore J."/>
            <person name="Searle S."/>
            <person name="Postlethwait J.H."/>
            <person name="Warren W.C."/>
        </authorList>
    </citation>
    <scope>NUCLEOTIDE SEQUENCE [LARGE SCALE GENOMIC DNA]</scope>
    <source>
        <strain evidence="13">JP 163 A</strain>
    </source>
</reference>
<evidence type="ECO:0000256" key="10">
    <source>
        <dbReference type="SAM" id="MobiDB-lite"/>
    </source>
</evidence>
<evidence type="ECO:0000256" key="5">
    <source>
        <dbReference type="ARBA" id="ARBA00022884"/>
    </source>
</evidence>
<dbReference type="InterPro" id="IPR025605">
    <property type="entry name" value="OST-HTH/LOTUS_dom"/>
</dbReference>
<dbReference type="SMART" id="SM00360">
    <property type="entry name" value="RRM"/>
    <property type="match status" value="1"/>
</dbReference>
<dbReference type="Gene3D" id="3.30.420.610">
    <property type="entry name" value="LOTUS domain-like"/>
    <property type="match status" value="6"/>
</dbReference>
<dbReference type="GeneTree" id="ENSGT00390000002393"/>